<organism evidence="6 7">
    <name type="scientific">Gluconobacter oxydans NBRC 3293</name>
    <dbReference type="NCBI Taxonomy" id="1315969"/>
    <lineage>
        <taxon>Bacteria</taxon>
        <taxon>Pseudomonadati</taxon>
        <taxon>Pseudomonadota</taxon>
        <taxon>Alphaproteobacteria</taxon>
        <taxon>Acetobacterales</taxon>
        <taxon>Acetobacteraceae</taxon>
        <taxon>Gluconobacter</taxon>
    </lineage>
</organism>
<dbReference type="PANTHER" id="PTHR10434:SF40">
    <property type="entry name" value="1-ACYL-SN-GLYCEROL-3-PHOSPHATE ACYLTRANSFERASE"/>
    <property type="match status" value="1"/>
</dbReference>
<dbReference type="InterPro" id="IPR002123">
    <property type="entry name" value="Plipid/glycerol_acylTrfase"/>
</dbReference>
<comment type="caution">
    <text evidence="6">The sequence shown here is derived from an EMBL/GenBank/DDBJ whole genome shotgun (WGS) entry which is preliminary data.</text>
</comment>
<dbReference type="AlphaFoldDB" id="A0A829WK17"/>
<evidence type="ECO:0000256" key="1">
    <source>
        <dbReference type="ARBA" id="ARBA00005189"/>
    </source>
</evidence>
<keyword evidence="3 6" id="KW-0012">Acyltransferase</keyword>
<evidence type="ECO:0000256" key="2">
    <source>
        <dbReference type="ARBA" id="ARBA00022679"/>
    </source>
</evidence>
<comment type="pathway">
    <text evidence="1">Lipid metabolism.</text>
</comment>
<keyword evidence="4" id="KW-1133">Transmembrane helix</keyword>
<dbReference type="SUPFAM" id="SSF69593">
    <property type="entry name" value="Glycerol-3-phosphate (1)-acyltransferase"/>
    <property type="match status" value="1"/>
</dbReference>
<feature type="transmembrane region" description="Helical" evidence="4">
    <location>
        <begin position="20"/>
        <end position="43"/>
    </location>
</feature>
<evidence type="ECO:0000313" key="6">
    <source>
        <dbReference type="EMBL" id="GEM15555.1"/>
    </source>
</evidence>
<keyword evidence="4" id="KW-0812">Transmembrane</keyword>
<dbReference type="PANTHER" id="PTHR10434">
    <property type="entry name" value="1-ACYL-SN-GLYCEROL-3-PHOSPHATE ACYLTRANSFERASE"/>
    <property type="match status" value="1"/>
</dbReference>
<evidence type="ECO:0000256" key="3">
    <source>
        <dbReference type="ARBA" id="ARBA00023315"/>
    </source>
</evidence>
<evidence type="ECO:0000313" key="7">
    <source>
        <dbReference type="Proteomes" id="UP000484858"/>
    </source>
</evidence>
<accession>A0A829WK17</accession>
<proteinExistence type="predicted"/>
<protein>
    <submittedName>
        <fullName evidence="6">1-acyl-sn-glycerol-3-phosphate acyltransferase</fullName>
    </submittedName>
</protein>
<keyword evidence="4" id="KW-0472">Membrane</keyword>
<reference evidence="6 7" key="1">
    <citation type="submission" date="2013-04" db="EMBL/GenBank/DDBJ databases">
        <title>Gluconobacter oxydans NBRC 3293 whole genome sequence.</title>
        <authorList>
            <person name="Matsutani M."/>
            <person name="Yakushi T."/>
            <person name="Matsushita K."/>
        </authorList>
    </citation>
    <scope>NUCLEOTIDE SEQUENCE [LARGE SCALE GENOMIC DNA]</scope>
    <source>
        <strain evidence="6 7">NBRC 3293</strain>
    </source>
</reference>
<dbReference type="Pfam" id="PF01553">
    <property type="entry name" value="Acyltransferase"/>
    <property type="match status" value="1"/>
</dbReference>
<name>A0A829WK17_GLUOY</name>
<dbReference type="CDD" id="cd07989">
    <property type="entry name" value="LPLAT_AGPAT-like"/>
    <property type="match status" value="1"/>
</dbReference>
<evidence type="ECO:0000256" key="4">
    <source>
        <dbReference type="SAM" id="Phobius"/>
    </source>
</evidence>
<dbReference type="GO" id="GO:0006654">
    <property type="term" value="P:phosphatidic acid biosynthetic process"/>
    <property type="evidence" value="ECO:0007669"/>
    <property type="project" value="TreeGrafter"/>
</dbReference>
<dbReference type="Proteomes" id="UP000484858">
    <property type="component" value="Unassembled WGS sequence"/>
</dbReference>
<keyword evidence="2 6" id="KW-0808">Transferase</keyword>
<feature type="domain" description="Phospholipid/glycerol acyltransferase" evidence="5">
    <location>
        <begin position="85"/>
        <end position="199"/>
    </location>
</feature>
<gene>
    <name evidence="6" type="ORF">NBRC3293_0052</name>
</gene>
<dbReference type="EMBL" id="BARJ01000002">
    <property type="protein sequence ID" value="GEM15555.1"/>
    <property type="molecule type" value="Genomic_DNA"/>
</dbReference>
<evidence type="ECO:0000259" key="5">
    <source>
        <dbReference type="SMART" id="SM00563"/>
    </source>
</evidence>
<dbReference type="SMART" id="SM00563">
    <property type="entry name" value="PlsC"/>
    <property type="match status" value="1"/>
</dbReference>
<sequence>MCPDRFSGVQNTMMSILRGVLFNLYLFWITLFMGLGTIPIRLMKNQDLALSYAKLWARAVLAGFTRICSVRIEVTGRENLPPGPLLIASQHQSFFDGFIWMTLVDRPDYIIKSELTRIPVVGPMLLLTGMIAIDRKAGSKALRNMMRDTKAAHADDRQIIIFPEGTRTLPGERHPIQPGIVALARQTDVPIVPVATDSGLFWDRNAWLKRPGTLHVVIGQPLPPQQERKAFTQALESAWDELCTTHTLPRDPVDNSVDPENA</sequence>
<dbReference type="GO" id="GO:0003841">
    <property type="term" value="F:1-acylglycerol-3-phosphate O-acyltransferase activity"/>
    <property type="evidence" value="ECO:0007669"/>
    <property type="project" value="TreeGrafter"/>
</dbReference>